<keyword evidence="7" id="KW-0059">Arsenical resistance</keyword>
<feature type="transmembrane region" description="Helical" evidence="11">
    <location>
        <begin position="106"/>
        <end position="124"/>
    </location>
</feature>
<dbReference type="PRINTS" id="PR00758">
    <property type="entry name" value="ARSENICPUMP"/>
</dbReference>
<evidence type="ECO:0000256" key="10">
    <source>
        <dbReference type="SAM" id="MobiDB-lite"/>
    </source>
</evidence>
<feature type="compositionally biased region" description="Pro residues" evidence="10">
    <location>
        <begin position="290"/>
        <end position="299"/>
    </location>
</feature>
<comment type="similarity">
    <text evidence="2">Belongs to the ArsB family.</text>
</comment>
<feature type="transmembrane region" description="Helical" evidence="11">
    <location>
        <begin position="212"/>
        <end position="239"/>
    </location>
</feature>
<organism evidence="13 14">
    <name type="scientific">Streptomyces salinarius</name>
    <dbReference type="NCBI Taxonomy" id="2762598"/>
    <lineage>
        <taxon>Bacteria</taxon>
        <taxon>Bacillati</taxon>
        <taxon>Actinomycetota</taxon>
        <taxon>Actinomycetes</taxon>
        <taxon>Kitasatosporales</taxon>
        <taxon>Streptomycetaceae</taxon>
        <taxon>Streptomyces</taxon>
    </lineage>
</organism>
<proteinExistence type="inferred from homology"/>
<evidence type="ECO:0000313" key="14">
    <source>
        <dbReference type="Proteomes" id="UP001614264"/>
    </source>
</evidence>
<feature type="transmembrane region" description="Helical" evidence="11">
    <location>
        <begin position="419"/>
        <end position="439"/>
    </location>
</feature>
<feature type="region of interest" description="Disordered" evidence="10">
    <location>
        <begin position="269"/>
        <end position="299"/>
    </location>
</feature>
<evidence type="ECO:0000256" key="6">
    <source>
        <dbReference type="ARBA" id="ARBA00022692"/>
    </source>
</evidence>
<gene>
    <name evidence="13" type="ORF">AB4829_15575</name>
</gene>
<comment type="caution">
    <text evidence="13">The sequence shown here is derived from an EMBL/GenBank/DDBJ whole genome shotgun (WGS) entry which is preliminary data.</text>
</comment>
<comment type="subcellular location">
    <subcellularLocation>
        <location evidence="1">Cell membrane</location>
        <topology evidence="1">Multi-pass membrane protein</topology>
    </subcellularLocation>
</comment>
<dbReference type="Proteomes" id="UP001614264">
    <property type="component" value="Unassembled WGS sequence"/>
</dbReference>
<dbReference type="InterPro" id="IPR000802">
    <property type="entry name" value="Arsenical_pump_ArsB"/>
</dbReference>
<dbReference type="PANTHER" id="PTHR43302">
    <property type="entry name" value="TRANSPORTER ARSB-RELATED"/>
    <property type="match status" value="1"/>
</dbReference>
<evidence type="ECO:0000256" key="1">
    <source>
        <dbReference type="ARBA" id="ARBA00004651"/>
    </source>
</evidence>
<comment type="similarity">
    <text evidence="3">Belongs to the CitM (TC 2.A.11) transporter family.</text>
</comment>
<evidence type="ECO:0000256" key="2">
    <source>
        <dbReference type="ARBA" id="ARBA00006433"/>
    </source>
</evidence>
<evidence type="ECO:0000256" key="8">
    <source>
        <dbReference type="ARBA" id="ARBA00022989"/>
    </source>
</evidence>
<evidence type="ECO:0000256" key="3">
    <source>
        <dbReference type="ARBA" id="ARBA00009843"/>
    </source>
</evidence>
<feature type="transmembrane region" description="Helical" evidence="11">
    <location>
        <begin position="394"/>
        <end position="412"/>
    </location>
</feature>
<feature type="transmembrane region" description="Helical" evidence="11">
    <location>
        <begin position="473"/>
        <end position="496"/>
    </location>
</feature>
<keyword evidence="5" id="KW-1003">Cell membrane</keyword>
<feature type="transmembrane region" description="Helical" evidence="11">
    <location>
        <begin position="357"/>
        <end position="382"/>
    </location>
</feature>
<evidence type="ECO:0000256" key="7">
    <source>
        <dbReference type="ARBA" id="ARBA00022849"/>
    </source>
</evidence>
<evidence type="ECO:0000256" key="4">
    <source>
        <dbReference type="ARBA" id="ARBA00022448"/>
    </source>
</evidence>
<feature type="transmembrane region" description="Helical" evidence="11">
    <location>
        <begin position="147"/>
        <end position="171"/>
    </location>
</feature>
<dbReference type="PANTHER" id="PTHR43302:SF5">
    <property type="entry name" value="TRANSPORTER ARSB-RELATED"/>
    <property type="match status" value="1"/>
</dbReference>
<feature type="transmembrane region" description="Helical" evidence="11">
    <location>
        <begin position="46"/>
        <end position="70"/>
    </location>
</feature>
<sequence length="501" mass="50663">MARLSRAAWPRPHPVLPTGAPAGGATLYPVRRSPGSRPAHRCGGEVLSTAVLSEAVPVALLLGVLAFAVLRPRGLPEAVAAVPAAVLVVALGAVTPHQAWEQTRTLLPVVVFLALVLMLAYLCAKEGLFEAVGAAVARRCGGSPRRLLGGVFAVACVVTAVLSLDATAVLLTPVVLATASRAGARARPHVYATAHLANSASLLLPVSNLTNLLAFAASGLTFTRFAALMALPWLAAIAVEYAVFRRFFRADLADPVSVAPARVGPVPVTGARGGPAPAKEPDTAAGAGPTAPPAPPVPPTPTVPRFTVVVVALTLAGFALASPAGVEPAWAALGGVLVLGVRALARRHVTPRELVGAAAPLFCLFVLALGIVVQAVVVSGPASGLGRLLPDGDSLPALLAVAAVAALLANLVNNLPAVLALLPLAAPAGPAQVLAVLIGVNLGPNLTYVGSLATLLWRRILHRHGIEVELGRFTLLGLLTVPATVAASTAALWGALRVIGA</sequence>
<feature type="transmembrane region" description="Helical" evidence="11">
    <location>
        <begin position="77"/>
        <end position="94"/>
    </location>
</feature>
<dbReference type="RefSeq" id="WP_399592893.1">
    <property type="nucleotide sequence ID" value="NZ_JBITPR010000040.1"/>
</dbReference>
<accession>A0ABW8BAJ7</accession>
<dbReference type="InterPro" id="IPR004680">
    <property type="entry name" value="Cit_transptr-like_dom"/>
</dbReference>
<protein>
    <submittedName>
        <fullName evidence="13">SLC13 family permease</fullName>
    </submittedName>
</protein>
<evidence type="ECO:0000259" key="12">
    <source>
        <dbReference type="Pfam" id="PF03600"/>
    </source>
</evidence>
<keyword evidence="4" id="KW-0813">Transport</keyword>
<reference evidence="13 14" key="1">
    <citation type="submission" date="2024-07" db="EMBL/GenBank/DDBJ databases">
        <title>Whole genome sequencing of Prodigiosin pigment-producing Streptomyces salinarius isolated from rhizosphere soil of Arachis hypogaea.</title>
        <authorList>
            <person name="Vidhya A."/>
            <person name="Ramya S."/>
        </authorList>
    </citation>
    <scope>NUCLEOTIDE SEQUENCE [LARGE SCALE GENOMIC DNA]</scope>
    <source>
        <strain evidence="13 14">VRMG2420</strain>
    </source>
</reference>
<dbReference type="EMBL" id="JBITPR010000040">
    <property type="protein sequence ID" value="MFI7872004.1"/>
    <property type="molecule type" value="Genomic_DNA"/>
</dbReference>
<evidence type="ECO:0000256" key="11">
    <source>
        <dbReference type="SAM" id="Phobius"/>
    </source>
</evidence>
<keyword evidence="6 11" id="KW-0812">Transmembrane</keyword>
<keyword evidence="8 11" id="KW-1133">Transmembrane helix</keyword>
<feature type="domain" description="Citrate transporter-like" evidence="12">
    <location>
        <begin position="69"/>
        <end position="433"/>
    </location>
</feature>
<evidence type="ECO:0000256" key="9">
    <source>
        <dbReference type="ARBA" id="ARBA00023136"/>
    </source>
</evidence>
<name>A0ABW8BAJ7_9ACTN</name>
<dbReference type="Pfam" id="PF03600">
    <property type="entry name" value="CitMHS"/>
    <property type="match status" value="1"/>
</dbReference>
<keyword evidence="14" id="KW-1185">Reference proteome</keyword>
<evidence type="ECO:0000256" key="5">
    <source>
        <dbReference type="ARBA" id="ARBA00022475"/>
    </source>
</evidence>
<evidence type="ECO:0000313" key="13">
    <source>
        <dbReference type="EMBL" id="MFI7872004.1"/>
    </source>
</evidence>
<keyword evidence="9 11" id="KW-0472">Membrane</keyword>